<evidence type="ECO:0000313" key="3">
    <source>
        <dbReference type="EMBL" id="SFD64419.1"/>
    </source>
</evidence>
<name>A0A1I1U0X6_9BACT</name>
<evidence type="ECO:0000256" key="1">
    <source>
        <dbReference type="SAM" id="MobiDB-lite"/>
    </source>
</evidence>
<gene>
    <name evidence="3" type="ORF">SAMN02745121_00874</name>
</gene>
<evidence type="ECO:0000313" key="4">
    <source>
        <dbReference type="Proteomes" id="UP000199400"/>
    </source>
</evidence>
<dbReference type="STRING" id="54.SAMN02745121_00874"/>
<evidence type="ECO:0000256" key="2">
    <source>
        <dbReference type="SAM" id="Phobius"/>
    </source>
</evidence>
<organism evidence="3 4">
    <name type="scientific">Nannocystis exedens</name>
    <dbReference type="NCBI Taxonomy" id="54"/>
    <lineage>
        <taxon>Bacteria</taxon>
        <taxon>Pseudomonadati</taxon>
        <taxon>Myxococcota</taxon>
        <taxon>Polyangia</taxon>
        <taxon>Nannocystales</taxon>
        <taxon>Nannocystaceae</taxon>
        <taxon>Nannocystis</taxon>
    </lineage>
</organism>
<sequence>MSLVSIYGPPAPPDRDHARKASAHLTRVVIAVIVIGSLVVVAVMGLLAYQRRSSDRLEVDRAEAIRLETGASLEAQRLQSADFLPEPPARPNSELPPPLQTAEPLPRGAYPRPVAGADDTPTAEPTARPQVAEPLTAPLELERKTPPAAEPARLQTAEILR</sequence>
<reference evidence="4" key="1">
    <citation type="submission" date="2016-10" db="EMBL/GenBank/DDBJ databases">
        <authorList>
            <person name="Varghese N."/>
            <person name="Submissions S."/>
        </authorList>
    </citation>
    <scope>NUCLEOTIDE SEQUENCE [LARGE SCALE GENOMIC DNA]</scope>
    <source>
        <strain evidence="4">ATCC 25963</strain>
    </source>
</reference>
<protein>
    <submittedName>
        <fullName evidence="3">Uncharacterized protein</fullName>
    </submittedName>
</protein>
<dbReference type="EMBL" id="FOMX01000003">
    <property type="protein sequence ID" value="SFD64419.1"/>
    <property type="molecule type" value="Genomic_DNA"/>
</dbReference>
<dbReference type="AlphaFoldDB" id="A0A1I1U0X6"/>
<proteinExistence type="predicted"/>
<keyword evidence="2" id="KW-0812">Transmembrane</keyword>
<accession>A0A1I1U0X6</accession>
<feature type="region of interest" description="Disordered" evidence="1">
    <location>
        <begin position="76"/>
        <end position="161"/>
    </location>
</feature>
<feature type="compositionally biased region" description="Pro residues" evidence="1">
    <location>
        <begin position="85"/>
        <end position="99"/>
    </location>
</feature>
<feature type="transmembrane region" description="Helical" evidence="2">
    <location>
        <begin position="28"/>
        <end position="49"/>
    </location>
</feature>
<dbReference type="Proteomes" id="UP000199400">
    <property type="component" value="Unassembled WGS sequence"/>
</dbReference>
<keyword evidence="2" id="KW-0472">Membrane</keyword>
<keyword evidence="4" id="KW-1185">Reference proteome</keyword>
<keyword evidence="2" id="KW-1133">Transmembrane helix</keyword>